<keyword evidence="11 13" id="KW-0368">Histidine biosynthesis</keyword>
<dbReference type="NCBIfam" id="NF000768">
    <property type="entry name" value="PRK00051.1"/>
    <property type="match status" value="1"/>
</dbReference>
<evidence type="ECO:0000256" key="11">
    <source>
        <dbReference type="ARBA" id="ARBA00023102"/>
    </source>
</evidence>
<feature type="region of interest" description="Phosphoribosyl-ATP pyrophosphohydrolase" evidence="13">
    <location>
        <begin position="109"/>
        <end position="207"/>
    </location>
</feature>
<dbReference type="GO" id="GO:0004635">
    <property type="term" value="F:phosphoribosyl-AMP cyclohydrolase activity"/>
    <property type="evidence" value="ECO:0007669"/>
    <property type="project" value="UniProtKB-UniRule"/>
</dbReference>
<evidence type="ECO:0000256" key="2">
    <source>
        <dbReference type="ARBA" id="ARBA00001460"/>
    </source>
</evidence>
<dbReference type="InterPro" id="IPR021130">
    <property type="entry name" value="PRib-ATP_PPHydrolase-like"/>
</dbReference>
<keyword evidence="12 13" id="KW-0511">Multifunctional enzyme</keyword>
<keyword evidence="10 13" id="KW-0067">ATP-binding</keyword>
<protein>
    <recommendedName>
        <fullName evidence="13">Histidine biosynthesis bifunctional protein HisIE</fullName>
    </recommendedName>
    <domain>
        <recommendedName>
            <fullName evidence="13">Phosphoribosyl-AMP cyclohydrolase</fullName>
            <shortName evidence="13">PRA-CH</shortName>
            <ecNumber evidence="13">3.5.4.19</ecNumber>
        </recommendedName>
    </domain>
    <domain>
        <recommendedName>
            <fullName evidence="13">Phosphoribosyl-ATP pyrophosphatase</fullName>
            <shortName evidence="13">PRA-PH</shortName>
            <ecNumber evidence="13">3.6.1.31</ecNumber>
        </recommendedName>
    </domain>
</protein>
<dbReference type="PANTHER" id="PTHR42945:SF1">
    <property type="entry name" value="HISTIDINE BIOSYNTHESIS BIFUNCTIONAL PROTEIN HIS7"/>
    <property type="match status" value="1"/>
</dbReference>
<dbReference type="InterPro" id="IPR038019">
    <property type="entry name" value="PRib_AMP_CycHydrolase_sf"/>
</dbReference>
<evidence type="ECO:0000313" key="16">
    <source>
        <dbReference type="Proteomes" id="UP000182719"/>
    </source>
</evidence>
<dbReference type="GO" id="GO:0004636">
    <property type="term" value="F:phosphoribosyl-ATP diphosphatase activity"/>
    <property type="evidence" value="ECO:0007669"/>
    <property type="project" value="UniProtKB-UniRule"/>
</dbReference>
<dbReference type="EMBL" id="FOAP01000004">
    <property type="protein sequence ID" value="SEL19670.1"/>
    <property type="molecule type" value="Genomic_DNA"/>
</dbReference>
<sequence>MLDLSKLDFTKGNGLVTVVTQDARSGDVLMVAHADREALERTLATGEMHYRSRTRGLWHKGATSGNVQRVVSLSADCDGDAVLARVEKAGPACHTGEETCFGPGKWDALVALEATLTERAAQAPPAGEKPSYTRRLLDDRNLRLKKIGEEGAELVTACADGDRGRAVEEAADVLYHLLVAVRPLGIHLEDVKQVLAQRAGKAPPRPG</sequence>
<dbReference type="Pfam" id="PF01502">
    <property type="entry name" value="PRA-CH"/>
    <property type="match status" value="1"/>
</dbReference>
<dbReference type="RefSeq" id="WP_177241361.1">
    <property type="nucleotide sequence ID" value="NZ_FOAP01000004.1"/>
</dbReference>
<comment type="pathway">
    <text evidence="3 13">Amino-acid biosynthesis; L-histidine biosynthesis; L-histidine from 5-phospho-alpha-D-ribose 1-diphosphate: step 3/9.</text>
</comment>
<evidence type="ECO:0000256" key="1">
    <source>
        <dbReference type="ARBA" id="ARBA00000024"/>
    </source>
</evidence>
<evidence type="ECO:0000256" key="4">
    <source>
        <dbReference type="ARBA" id="ARBA00005204"/>
    </source>
</evidence>
<dbReference type="SUPFAM" id="SSF101386">
    <property type="entry name" value="all-alpha NTP pyrophosphatases"/>
    <property type="match status" value="1"/>
</dbReference>
<dbReference type="Gene3D" id="1.10.287.1080">
    <property type="entry name" value="MazG-like"/>
    <property type="match status" value="1"/>
</dbReference>
<accession>A0A1H7N867</accession>
<dbReference type="GO" id="GO:0005524">
    <property type="term" value="F:ATP binding"/>
    <property type="evidence" value="ECO:0007669"/>
    <property type="project" value="UniProtKB-KW"/>
</dbReference>
<dbReference type="HAMAP" id="MF_01019">
    <property type="entry name" value="HisIE"/>
    <property type="match status" value="1"/>
</dbReference>
<evidence type="ECO:0000256" key="7">
    <source>
        <dbReference type="ARBA" id="ARBA00022605"/>
    </source>
</evidence>
<evidence type="ECO:0000256" key="10">
    <source>
        <dbReference type="ARBA" id="ARBA00022840"/>
    </source>
</evidence>
<comment type="similarity">
    <text evidence="5 13">In the C-terminal section; belongs to the PRA-PH family.</text>
</comment>
<dbReference type="SUPFAM" id="SSF141734">
    <property type="entry name" value="HisI-like"/>
    <property type="match status" value="1"/>
</dbReference>
<comment type="similarity">
    <text evidence="6 13">In the N-terminal section; belongs to the PRA-CH family.</text>
</comment>
<evidence type="ECO:0000256" key="9">
    <source>
        <dbReference type="ARBA" id="ARBA00022801"/>
    </source>
</evidence>
<evidence type="ECO:0000313" key="15">
    <source>
        <dbReference type="EMBL" id="SEL19670.1"/>
    </source>
</evidence>
<keyword evidence="16" id="KW-1185">Reference proteome</keyword>
<dbReference type="CDD" id="cd11534">
    <property type="entry name" value="NTP-PPase_HisIE_like"/>
    <property type="match status" value="1"/>
</dbReference>
<dbReference type="InterPro" id="IPR008179">
    <property type="entry name" value="HisE"/>
</dbReference>
<keyword evidence="8 13" id="KW-0547">Nucleotide-binding</keyword>
<dbReference type="FunFam" id="3.10.20.810:FF:000001">
    <property type="entry name" value="Histidine biosynthesis bifunctional protein HisIE"/>
    <property type="match status" value="1"/>
</dbReference>
<feature type="region of interest" description="Phosphoribosyl-AMP cyclohydrolase" evidence="13">
    <location>
        <begin position="1"/>
        <end position="108"/>
    </location>
</feature>
<comment type="catalytic activity">
    <reaction evidence="1 13">
        <text>1-(5-phospho-beta-D-ribosyl)-5'-AMP + H2O = 1-(5-phospho-beta-D-ribosyl)-5-[(5-phospho-beta-D-ribosylamino)methylideneamino]imidazole-4-carboxamide</text>
        <dbReference type="Rhea" id="RHEA:20049"/>
        <dbReference type="ChEBI" id="CHEBI:15377"/>
        <dbReference type="ChEBI" id="CHEBI:58435"/>
        <dbReference type="ChEBI" id="CHEBI:59457"/>
        <dbReference type="EC" id="3.5.4.19"/>
    </reaction>
</comment>
<organism evidence="15 16">
    <name type="scientific">Stigmatella aurantiaca</name>
    <dbReference type="NCBI Taxonomy" id="41"/>
    <lineage>
        <taxon>Bacteria</taxon>
        <taxon>Pseudomonadati</taxon>
        <taxon>Myxococcota</taxon>
        <taxon>Myxococcia</taxon>
        <taxon>Myxococcales</taxon>
        <taxon>Cystobacterineae</taxon>
        <taxon>Archangiaceae</taxon>
        <taxon>Stigmatella</taxon>
    </lineage>
</organism>
<name>A0A1H7N867_STIAU</name>
<dbReference type="NCBIfam" id="TIGR03188">
    <property type="entry name" value="histidine_hisI"/>
    <property type="match status" value="1"/>
</dbReference>
<dbReference type="AlphaFoldDB" id="A0A1H7N867"/>
<dbReference type="InterPro" id="IPR023019">
    <property type="entry name" value="His_synth_HisIE"/>
</dbReference>
<evidence type="ECO:0000256" key="12">
    <source>
        <dbReference type="ARBA" id="ARBA00023268"/>
    </source>
</evidence>
<dbReference type="GO" id="GO:0000105">
    <property type="term" value="P:L-histidine biosynthetic process"/>
    <property type="evidence" value="ECO:0007669"/>
    <property type="project" value="UniProtKB-UniRule"/>
</dbReference>
<evidence type="ECO:0000256" key="3">
    <source>
        <dbReference type="ARBA" id="ARBA00005169"/>
    </source>
</evidence>
<evidence type="ECO:0000259" key="14">
    <source>
        <dbReference type="Pfam" id="PF01502"/>
    </source>
</evidence>
<dbReference type="GO" id="GO:0005737">
    <property type="term" value="C:cytoplasm"/>
    <property type="evidence" value="ECO:0007669"/>
    <property type="project" value="UniProtKB-SubCell"/>
</dbReference>
<dbReference type="PANTHER" id="PTHR42945">
    <property type="entry name" value="HISTIDINE BIOSYNTHESIS BIFUNCTIONAL PROTEIN"/>
    <property type="match status" value="1"/>
</dbReference>
<comment type="catalytic activity">
    <reaction evidence="2 13">
        <text>1-(5-phospho-beta-D-ribosyl)-ATP + H2O = 1-(5-phospho-beta-D-ribosyl)-5'-AMP + diphosphate + H(+)</text>
        <dbReference type="Rhea" id="RHEA:22828"/>
        <dbReference type="ChEBI" id="CHEBI:15377"/>
        <dbReference type="ChEBI" id="CHEBI:15378"/>
        <dbReference type="ChEBI" id="CHEBI:33019"/>
        <dbReference type="ChEBI" id="CHEBI:59457"/>
        <dbReference type="ChEBI" id="CHEBI:73183"/>
        <dbReference type="EC" id="3.6.1.31"/>
    </reaction>
</comment>
<dbReference type="EC" id="3.5.4.19" evidence="13"/>
<dbReference type="UniPathway" id="UPA00031">
    <property type="reaction ID" value="UER00007"/>
</dbReference>
<evidence type="ECO:0000256" key="6">
    <source>
        <dbReference type="ARBA" id="ARBA00008299"/>
    </source>
</evidence>
<proteinExistence type="inferred from homology"/>
<gene>
    <name evidence="13" type="primary">hisI</name>
    <name evidence="13" type="synonym">hisIE</name>
    <name evidence="15" type="ORF">SAMN05444354_104246</name>
</gene>
<dbReference type="Gene3D" id="3.10.20.810">
    <property type="entry name" value="Phosphoribosyl-AMP cyclohydrolase"/>
    <property type="match status" value="1"/>
</dbReference>
<keyword evidence="9 13" id="KW-0378">Hydrolase</keyword>
<feature type="domain" description="Phosphoribosyl-AMP cyclohydrolase" evidence="14">
    <location>
        <begin position="30"/>
        <end position="101"/>
    </location>
</feature>
<dbReference type="InterPro" id="IPR002496">
    <property type="entry name" value="PRib_AMP_CycHydrolase_dom"/>
</dbReference>
<keyword evidence="13" id="KW-0963">Cytoplasm</keyword>
<dbReference type="NCBIfam" id="NF002747">
    <property type="entry name" value="PRK02759.1"/>
    <property type="match status" value="1"/>
</dbReference>
<dbReference type="Proteomes" id="UP000182719">
    <property type="component" value="Unassembled WGS sequence"/>
</dbReference>
<comment type="pathway">
    <text evidence="4 13">Amino-acid biosynthesis; L-histidine biosynthesis; L-histidine from 5-phospho-alpha-D-ribose 1-diphosphate: step 2/9.</text>
</comment>
<evidence type="ECO:0000256" key="8">
    <source>
        <dbReference type="ARBA" id="ARBA00022741"/>
    </source>
</evidence>
<reference evidence="16" key="1">
    <citation type="submission" date="2016-10" db="EMBL/GenBank/DDBJ databases">
        <authorList>
            <person name="Varghese N."/>
            <person name="Submissions S."/>
        </authorList>
    </citation>
    <scope>NUCLEOTIDE SEQUENCE [LARGE SCALE GENOMIC DNA]</scope>
    <source>
        <strain evidence="16">DSM 17044</strain>
    </source>
</reference>
<evidence type="ECO:0000256" key="5">
    <source>
        <dbReference type="ARBA" id="ARBA00007731"/>
    </source>
</evidence>
<dbReference type="Pfam" id="PF01503">
    <property type="entry name" value="PRA-PH"/>
    <property type="match status" value="1"/>
</dbReference>
<evidence type="ECO:0000256" key="13">
    <source>
        <dbReference type="HAMAP-Rule" id="MF_01019"/>
    </source>
</evidence>
<comment type="subcellular location">
    <subcellularLocation>
        <location evidence="13">Cytoplasm</location>
    </subcellularLocation>
</comment>
<keyword evidence="7 13" id="KW-0028">Amino-acid biosynthesis</keyword>
<dbReference type="EC" id="3.6.1.31" evidence="13"/>